<name>A0ABX0UP55_9BACT</name>
<comment type="caution">
    <text evidence="2">The sequence shown here is derived from an EMBL/GenBank/DDBJ whole genome shotgun (WGS) entry which is preliminary data.</text>
</comment>
<gene>
    <name evidence="2" type="ORF">FHS68_003405</name>
</gene>
<keyword evidence="3" id="KW-1185">Reference proteome</keyword>
<feature type="domain" description="Gfo/Idh/MocA-like oxidoreductase N-terminal" evidence="1">
    <location>
        <begin position="56"/>
        <end position="175"/>
    </location>
</feature>
<sequence length="467" mass="52341">MPHHSQKNRRDFIKKLSGGAILAASPLHDMLAGKSVKSHSHELPWLNQKIAANDQIQIACIGTGIMGMGDTRTALMIPGVKLMAVADVYDGHLVRAKELFGKDIQTTRDYSEILGRKDIDAIILATPDHLHSQIGVEALKAGKAVYCEKPMVHKIEQGYEMIKAQNDSKKVFQVGSQRVSSIVYNKVKELYKAGTIGELNFVEVYYDRHSAQGAWQYSIPPDASPQTVDWNRFLSNKAPKMDYDPLRFFRWRNYQDYGTGVAGDLFVHLFSGMHYILDSKGPTRIMTSGGLRYWKDGRDVPDVMVGIYDYPKTASHPAFNLTLRVNFADGSGGGSGFRFVGTDGQITLQGNTVTVKKKKMAKAPGYTIDTFPKELQEKFLAEYQTKYPAITEMSEPETEEYKAPQGYDDRLDHFALFFDAMRGKRTIVEHAVFGMRAAGPALLSNKSYFENTVVNWNPEEMKIVKAV</sequence>
<dbReference type="Gene3D" id="3.40.50.720">
    <property type="entry name" value="NAD(P)-binding Rossmann-like Domain"/>
    <property type="match status" value="1"/>
</dbReference>
<dbReference type="EMBL" id="JAASQJ010000003">
    <property type="protein sequence ID" value="NIJ54223.1"/>
    <property type="molecule type" value="Genomic_DNA"/>
</dbReference>
<dbReference type="SUPFAM" id="SSF55347">
    <property type="entry name" value="Glyceraldehyde-3-phosphate dehydrogenase-like, C-terminal domain"/>
    <property type="match status" value="1"/>
</dbReference>
<dbReference type="Pfam" id="PF01408">
    <property type="entry name" value="GFO_IDH_MocA"/>
    <property type="match status" value="1"/>
</dbReference>
<evidence type="ECO:0000313" key="3">
    <source>
        <dbReference type="Proteomes" id="UP001179181"/>
    </source>
</evidence>
<dbReference type="PANTHER" id="PTHR43818">
    <property type="entry name" value="BCDNA.GH03377"/>
    <property type="match status" value="1"/>
</dbReference>
<reference evidence="2 3" key="1">
    <citation type="submission" date="2020-03" db="EMBL/GenBank/DDBJ databases">
        <title>Genomic Encyclopedia of Type Strains, Phase IV (KMG-IV): sequencing the most valuable type-strain genomes for metagenomic binning, comparative biology and taxonomic classification.</title>
        <authorList>
            <person name="Goeker M."/>
        </authorList>
    </citation>
    <scope>NUCLEOTIDE SEQUENCE [LARGE SCALE GENOMIC DNA]</scope>
    <source>
        <strain evidence="2 3">DSM 102865</strain>
    </source>
</reference>
<dbReference type="Proteomes" id="UP001179181">
    <property type="component" value="Unassembled WGS sequence"/>
</dbReference>
<organism evidence="2 3">
    <name type="scientific">Dyadobacter arcticus</name>
    <dbReference type="NCBI Taxonomy" id="1078754"/>
    <lineage>
        <taxon>Bacteria</taxon>
        <taxon>Pseudomonadati</taxon>
        <taxon>Bacteroidota</taxon>
        <taxon>Cytophagia</taxon>
        <taxon>Cytophagales</taxon>
        <taxon>Spirosomataceae</taxon>
        <taxon>Dyadobacter</taxon>
    </lineage>
</organism>
<protein>
    <submittedName>
        <fullName evidence="2">Dehydrogenase</fullName>
    </submittedName>
</protein>
<evidence type="ECO:0000259" key="1">
    <source>
        <dbReference type="Pfam" id="PF01408"/>
    </source>
</evidence>
<evidence type="ECO:0000313" key="2">
    <source>
        <dbReference type="EMBL" id="NIJ54223.1"/>
    </source>
</evidence>
<dbReference type="Gene3D" id="3.30.360.10">
    <property type="entry name" value="Dihydrodipicolinate Reductase, domain 2"/>
    <property type="match status" value="1"/>
</dbReference>
<dbReference type="InterPro" id="IPR050463">
    <property type="entry name" value="Gfo/Idh/MocA_oxidrdct_glycsds"/>
</dbReference>
<dbReference type="RefSeq" id="WP_167272079.1">
    <property type="nucleotide sequence ID" value="NZ_JAASQJ010000003.1"/>
</dbReference>
<dbReference type="SUPFAM" id="SSF51735">
    <property type="entry name" value="NAD(P)-binding Rossmann-fold domains"/>
    <property type="match status" value="1"/>
</dbReference>
<dbReference type="InterPro" id="IPR000683">
    <property type="entry name" value="Gfo/Idh/MocA-like_OxRdtase_N"/>
</dbReference>
<dbReference type="InterPro" id="IPR036291">
    <property type="entry name" value="NAD(P)-bd_dom_sf"/>
</dbReference>
<accession>A0ABX0UP55</accession>
<dbReference type="PANTHER" id="PTHR43818:SF5">
    <property type="entry name" value="OXIDOREDUCTASE FAMILY PROTEIN"/>
    <property type="match status" value="1"/>
</dbReference>
<proteinExistence type="predicted"/>